<keyword evidence="3" id="KW-0732">Signal</keyword>
<organism evidence="4 5">
    <name type="scientific">Liquorilactobacillus sucicola DSM 21376 = JCM 15457</name>
    <dbReference type="NCBI Taxonomy" id="1423806"/>
    <lineage>
        <taxon>Bacteria</taxon>
        <taxon>Bacillati</taxon>
        <taxon>Bacillota</taxon>
        <taxon>Bacilli</taxon>
        <taxon>Lactobacillales</taxon>
        <taxon>Lactobacillaceae</taxon>
        <taxon>Liquorilactobacillus</taxon>
    </lineage>
</organism>
<dbReference type="AlphaFoldDB" id="A0A0R2DMA5"/>
<reference evidence="4 5" key="1">
    <citation type="journal article" date="2015" name="Genome Announc.">
        <title>Expanding the biotechnology potential of lactobacilli through comparative genomics of 213 strains and associated genera.</title>
        <authorList>
            <person name="Sun Z."/>
            <person name="Harris H.M."/>
            <person name="McCann A."/>
            <person name="Guo C."/>
            <person name="Argimon S."/>
            <person name="Zhang W."/>
            <person name="Yang X."/>
            <person name="Jeffery I.B."/>
            <person name="Cooney J.C."/>
            <person name="Kagawa T.F."/>
            <person name="Liu W."/>
            <person name="Song Y."/>
            <person name="Salvetti E."/>
            <person name="Wrobel A."/>
            <person name="Rasinkangas P."/>
            <person name="Parkhill J."/>
            <person name="Rea M.C."/>
            <person name="O'Sullivan O."/>
            <person name="Ritari J."/>
            <person name="Douillard F.P."/>
            <person name="Paul Ross R."/>
            <person name="Yang R."/>
            <person name="Briner A.E."/>
            <person name="Felis G.E."/>
            <person name="de Vos W.M."/>
            <person name="Barrangou R."/>
            <person name="Klaenhammer T.R."/>
            <person name="Caufield P.W."/>
            <person name="Cui Y."/>
            <person name="Zhang H."/>
            <person name="O'Toole P.W."/>
        </authorList>
    </citation>
    <scope>NUCLEOTIDE SEQUENCE [LARGE SCALE GENOMIC DNA]</scope>
    <source>
        <strain evidence="4 5">DSM 21376</strain>
    </source>
</reference>
<protein>
    <recommendedName>
        <fullName evidence="6">Gram-positive cocci surface proteins LPxTG domain-containing protein</fullName>
    </recommendedName>
</protein>
<evidence type="ECO:0000256" key="1">
    <source>
        <dbReference type="SAM" id="MobiDB-lite"/>
    </source>
</evidence>
<evidence type="ECO:0000313" key="4">
    <source>
        <dbReference type="EMBL" id="KRN05345.1"/>
    </source>
</evidence>
<dbReference type="InterPro" id="IPR039715">
    <property type="entry name" value="ZCCHC10"/>
</dbReference>
<feature type="transmembrane region" description="Helical" evidence="2">
    <location>
        <begin position="524"/>
        <end position="544"/>
    </location>
</feature>
<feature type="chain" id="PRO_5006416216" description="Gram-positive cocci surface proteins LPxTG domain-containing protein" evidence="3">
    <location>
        <begin position="39"/>
        <end position="552"/>
    </location>
</feature>
<name>A0A0R2DMA5_9LACO</name>
<proteinExistence type="predicted"/>
<evidence type="ECO:0000313" key="5">
    <source>
        <dbReference type="Proteomes" id="UP000050961"/>
    </source>
</evidence>
<keyword evidence="2" id="KW-0812">Transmembrane</keyword>
<feature type="compositionally biased region" description="Low complexity" evidence="1">
    <location>
        <begin position="325"/>
        <end position="379"/>
    </location>
</feature>
<keyword evidence="2" id="KW-1133">Transmembrane helix</keyword>
<feature type="region of interest" description="Disordered" evidence="1">
    <location>
        <begin position="324"/>
        <end position="419"/>
    </location>
</feature>
<feature type="region of interest" description="Disordered" evidence="1">
    <location>
        <begin position="92"/>
        <end position="203"/>
    </location>
</feature>
<dbReference type="PATRIC" id="fig|1423806.3.peg.1931"/>
<dbReference type="PANTHER" id="PTHR13491">
    <property type="entry name" value="ZCCHC10 PROTEIN"/>
    <property type="match status" value="1"/>
</dbReference>
<evidence type="ECO:0000256" key="3">
    <source>
        <dbReference type="SAM" id="SignalP"/>
    </source>
</evidence>
<accession>A0A0R2DMA5</accession>
<feature type="compositionally biased region" description="Low complexity" evidence="1">
    <location>
        <begin position="100"/>
        <end position="191"/>
    </location>
</feature>
<sequence>MGEMFMKRTTGLKGFKYTSLVAITLLGAGTVTPLIANAATIEAPQNGEITDANGVKHEIPTDGSKLFVDNIVYYYSGSKLIAELNNGQYDGITDPDVNPADSSSAASSSSTQAASSSEIPAASSSSTKADSSSATPAASSSSTKAASSSATPAASSSSTKAASSSETSAASSSSTKAASSSEAPAASSSSTEPVNIYEPTGSGVTNNTVSWIPGVGHENQDKVTIHVWNVKTDKDAENYIAWQRAFAADYIDPTDQMYSLFYGLGFIDTPNQNGWRLPDGVKLNSALIKAIIGTYGADVTDGYGMTSNNGTVINTQYNTFNDPEGGSYVNYSSNNGGSTNTDTNNGGSTNAGSNTDVDDNTGSSSSDTTNNSSSNAPSDAAKGAATASNKGTHIVAPTNTATPKYNSDDDAAAAGNTQNAATKSIAKDWSKPWIGDDGNVWYPDGTIKEVASSKVVGHYTPLTATKSEVRAAATAKDVDKTNSQIASSSTRTTAPAPTKAVAAAKKTSANLPQTGDDQQSSAKLSVLGGLAVTASTLIFGFGFMRKYKHFGK</sequence>
<dbReference type="PANTHER" id="PTHR13491:SF0">
    <property type="entry name" value="ZINC FINGER CCHC DOMAIN-CONTAINING PROTEIN 10"/>
    <property type="match status" value="1"/>
</dbReference>
<dbReference type="EMBL" id="AYZF01000017">
    <property type="protein sequence ID" value="KRN05345.1"/>
    <property type="molecule type" value="Genomic_DNA"/>
</dbReference>
<gene>
    <name evidence="4" type="ORF">FD15_GL001897</name>
</gene>
<evidence type="ECO:0000256" key="2">
    <source>
        <dbReference type="SAM" id="Phobius"/>
    </source>
</evidence>
<feature type="compositionally biased region" description="Low complexity" evidence="1">
    <location>
        <begin position="486"/>
        <end position="497"/>
    </location>
</feature>
<keyword evidence="5" id="KW-1185">Reference proteome</keyword>
<evidence type="ECO:0008006" key="6">
    <source>
        <dbReference type="Google" id="ProtNLM"/>
    </source>
</evidence>
<keyword evidence="2" id="KW-0472">Membrane</keyword>
<feature type="signal peptide" evidence="3">
    <location>
        <begin position="1"/>
        <end position="38"/>
    </location>
</feature>
<comment type="caution">
    <text evidence="4">The sequence shown here is derived from an EMBL/GenBank/DDBJ whole genome shotgun (WGS) entry which is preliminary data.</text>
</comment>
<feature type="compositionally biased region" description="Polar residues" evidence="1">
    <location>
        <begin position="386"/>
        <end position="405"/>
    </location>
</feature>
<dbReference type="Proteomes" id="UP000050961">
    <property type="component" value="Unassembled WGS sequence"/>
</dbReference>
<feature type="region of interest" description="Disordered" evidence="1">
    <location>
        <begin position="475"/>
        <end position="497"/>
    </location>
</feature>